<proteinExistence type="predicted"/>
<evidence type="ECO:0000313" key="3">
    <source>
        <dbReference type="Proteomes" id="UP001160625"/>
    </source>
</evidence>
<keyword evidence="3" id="KW-1185">Reference proteome</keyword>
<gene>
    <name evidence="2" type="ORF">QGN17_07035</name>
</gene>
<feature type="transmembrane region" description="Helical" evidence="1">
    <location>
        <begin position="48"/>
        <end position="67"/>
    </location>
</feature>
<protein>
    <submittedName>
        <fullName evidence="2">PspC domain-containing protein</fullName>
    </submittedName>
</protein>
<evidence type="ECO:0000313" key="2">
    <source>
        <dbReference type="EMBL" id="MDH7638482.1"/>
    </source>
</evidence>
<comment type="caution">
    <text evidence="2">The sequence shown here is derived from an EMBL/GenBank/DDBJ whole genome shotgun (WGS) entry which is preliminary data.</text>
</comment>
<keyword evidence="1" id="KW-0472">Membrane</keyword>
<sequence length="99" mass="10552">MSANQTQTDAPAKDNLLGICHAIGEDFGFNPIFLRIPLAAMIIVNAKWTLIAYAAMGVLVLASRLLIRKPKAKPASAMVIEGVATHRETQPAEELAIAA</sequence>
<name>A0ABT6MZR7_9SPHN</name>
<accession>A0ABT6MZR7</accession>
<keyword evidence="1" id="KW-1133">Transmembrane helix</keyword>
<keyword evidence="1" id="KW-0812">Transmembrane</keyword>
<evidence type="ECO:0000256" key="1">
    <source>
        <dbReference type="SAM" id="Phobius"/>
    </source>
</evidence>
<organism evidence="2 3">
    <name type="scientific">Sphingomonas oryzagri</name>
    <dbReference type="NCBI Taxonomy" id="3042314"/>
    <lineage>
        <taxon>Bacteria</taxon>
        <taxon>Pseudomonadati</taxon>
        <taxon>Pseudomonadota</taxon>
        <taxon>Alphaproteobacteria</taxon>
        <taxon>Sphingomonadales</taxon>
        <taxon>Sphingomonadaceae</taxon>
        <taxon>Sphingomonas</taxon>
    </lineage>
</organism>
<dbReference type="EMBL" id="JARYGZ010000001">
    <property type="protein sequence ID" value="MDH7638482.1"/>
    <property type="molecule type" value="Genomic_DNA"/>
</dbReference>
<dbReference type="RefSeq" id="WP_281043782.1">
    <property type="nucleotide sequence ID" value="NZ_JARYGZ010000001.1"/>
</dbReference>
<dbReference type="Proteomes" id="UP001160625">
    <property type="component" value="Unassembled WGS sequence"/>
</dbReference>
<reference evidence="2" key="1">
    <citation type="submission" date="2023-04" db="EMBL/GenBank/DDBJ databases">
        <title>Sphingomonas sp. MAHUQ-71 isolated from rice field.</title>
        <authorList>
            <person name="Huq M.A."/>
        </authorList>
    </citation>
    <scope>NUCLEOTIDE SEQUENCE</scope>
    <source>
        <strain evidence="2">MAHUQ-71</strain>
    </source>
</reference>